<gene>
    <name evidence="4" type="ORF">GCM10011511_24600</name>
</gene>
<dbReference type="Pfam" id="PF08281">
    <property type="entry name" value="Sigma70_r4_2"/>
    <property type="match status" value="1"/>
</dbReference>
<comment type="subunit">
    <text evidence="1">Interacts transiently with the RNA polymerase catalytic core formed by RpoA, RpoB, RpoC and RpoZ (2 alpha, 1 beta, 1 beta' and 1 omega subunit) to form the RNA polymerase holoenzyme that can initiate transcription.</text>
</comment>
<protein>
    <submittedName>
        <fullName evidence="4">DNA-directed RNA polymerase sigma-70 factor</fullName>
    </submittedName>
</protein>
<dbReference type="SUPFAM" id="SSF54427">
    <property type="entry name" value="NTF2-like"/>
    <property type="match status" value="1"/>
</dbReference>
<evidence type="ECO:0000256" key="1">
    <source>
        <dbReference type="ARBA" id="ARBA00011344"/>
    </source>
</evidence>
<dbReference type="NCBIfam" id="TIGR02937">
    <property type="entry name" value="sigma70-ECF"/>
    <property type="match status" value="1"/>
</dbReference>
<dbReference type="NCBIfam" id="NF007214">
    <property type="entry name" value="PRK09636.1"/>
    <property type="match status" value="1"/>
</dbReference>
<dbReference type="GO" id="GO:0000428">
    <property type="term" value="C:DNA-directed RNA polymerase complex"/>
    <property type="evidence" value="ECO:0007669"/>
    <property type="project" value="UniProtKB-KW"/>
</dbReference>
<dbReference type="InterPro" id="IPR013249">
    <property type="entry name" value="RNA_pol_sigma70_r4_t2"/>
</dbReference>
<evidence type="ECO:0000259" key="2">
    <source>
        <dbReference type="Pfam" id="PF04542"/>
    </source>
</evidence>
<dbReference type="GO" id="GO:0003677">
    <property type="term" value="F:DNA binding"/>
    <property type="evidence" value="ECO:0007669"/>
    <property type="project" value="InterPro"/>
</dbReference>
<reference evidence="4" key="2">
    <citation type="submission" date="2020-09" db="EMBL/GenBank/DDBJ databases">
        <authorList>
            <person name="Sun Q."/>
            <person name="Zhou Y."/>
        </authorList>
    </citation>
    <scope>NUCLEOTIDE SEQUENCE</scope>
    <source>
        <strain evidence="4">CGMCC 1.15448</strain>
    </source>
</reference>
<comment type="caution">
    <text evidence="4">The sequence shown here is derived from an EMBL/GenBank/DDBJ whole genome shotgun (WGS) entry which is preliminary data.</text>
</comment>
<dbReference type="InterPro" id="IPR032710">
    <property type="entry name" value="NTF2-like_dom_sf"/>
</dbReference>
<dbReference type="InterPro" id="IPR007627">
    <property type="entry name" value="RNA_pol_sigma70_r2"/>
</dbReference>
<dbReference type="InterPro" id="IPR013325">
    <property type="entry name" value="RNA_pol_sigma_r2"/>
</dbReference>
<dbReference type="Gene3D" id="1.10.10.10">
    <property type="entry name" value="Winged helix-like DNA-binding domain superfamily/Winged helix DNA-binding domain"/>
    <property type="match status" value="1"/>
</dbReference>
<dbReference type="Proteomes" id="UP000607559">
    <property type="component" value="Unassembled WGS sequence"/>
</dbReference>
<dbReference type="AlphaFoldDB" id="A0A8J2UD79"/>
<dbReference type="PANTHER" id="PTHR30173:SF36">
    <property type="entry name" value="ECF RNA POLYMERASE SIGMA FACTOR SIGJ"/>
    <property type="match status" value="1"/>
</dbReference>
<dbReference type="InterPro" id="IPR014284">
    <property type="entry name" value="RNA_pol_sigma-70_dom"/>
</dbReference>
<dbReference type="EMBL" id="BMJC01000002">
    <property type="protein sequence ID" value="GGB00413.1"/>
    <property type="molecule type" value="Genomic_DNA"/>
</dbReference>
<feature type="domain" description="RNA polymerase sigma-70 region 2" evidence="2">
    <location>
        <begin position="9"/>
        <end position="73"/>
    </location>
</feature>
<dbReference type="Gene3D" id="1.10.1740.10">
    <property type="match status" value="1"/>
</dbReference>
<dbReference type="GO" id="GO:0006352">
    <property type="term" value="P:DNA-templated transcription initiation"/>
    <property type="evidence" value="ECO:0007669"/>
    <property type="project" value="InterPro"/>
</dbReference>
<accession>A0A8J2UD79</accession>
<feature type="domain" description="RNA polymerase sigma factor 70 region 4 type 2" evidence="3">
    <location>
        <begin position="112"/>
        <end position="160"/>
    </location>
</feature>
<proteinExistence type="predicted"/>
<keyword evidence="4" id="KW-0804">Transcription</keyword>
<reference evidence="4" key="1">
    <citation type="journal article" date="2014" name="Int. J. Syst. Evol. Microbiol.">
        <title>Complete genome sequence of Corynebacterium casei LMG S-19264T (=DSM 44701T), isolated from a smear-ripened cheese.</title>
        <authorList>
            <consortium name="US DOE Joint Genome Institute (JGI-PGF)"/>
            <person name="Walter F."/>
            <person name="Albersmeier A."/>
            <person name="Kalinowski J."/>
            <person name="Ruckert C."/>
        </authorList>
    </citation>
    <scope>NUCLEOTIDE SEQUENCE</scope>
    <source>
        <strain evidence="4">CGMCC 1.15448</strain>
    </source>
</reference>
<keyword evidence="4" id="KW-0240">DNA-directed RNA polymerase</keyword>
<dbReference type="GO" id="GO:0016987">
    <property type="term" value="F:sigma factor activity"/>
    <property type="evidence" value="ECO:0007669"/>
    <property type="project" value="InterPro"/>
</dbReference>
<dbReference type="InterPro" id="IPR013324">
    <property type="entry name" value="RNA_pol_sigma_r3/r4-like"/>
</dbReference>
<dbReference type="Pfam" id="PF04542">
    <property type="entry name" value="Sigma70_r2"/>
    <property type="match status" value="1"/>
</dbReference>
<sequence>MNTNARSDLFLEYKALLFSIAYNMLGNIDAAEDMVQDTFLKWMEADTDAVRNRKAFLVKMVTNASINYLSSARIKREKYVGIWLPEALPDHHASTTIARIESYHALSIGMLVLLEKLTPQERAIFLLKEIFAYDYDELAEIFGKTTDNCRQILKRAKENLGKDTRRFKVDMKVHEKILHNFLQAVAEGSMEDLIHLLKEDIMLFADGGGTYFTLQDQRITAFPKPIEGRDAIVRILLTLIPKFRQSIPDFNQETTIVNGMPALITYSGDKPVTLVALETDGDEIRNIYVQTNPDKLKHFTKP</sequence>
<keyword evidence="5" id="KW-1185">Reference proteome</keyword>
<dbReference type="SUPFAM" id="SSF88946">
    <property type="entry name" value="Sigma2 domain of RNA polymerase sigma factors"/>
    <property type="match status" value="1"/>
</dbReference>
<dbReference type="PANTHER" id="PTHR30173">
    <property type="entry name" value="SIGMA 19 FACTOR"/>
    <property type="match status" value="1"/>
</dbReference>
<organism evidence="4 5">
    <name type="scientific">Puia dinghuensis</name>
    <dbReference type="NCBI Taxonomy" id="1792502"/>
    <lineage>
        <taxon>Bacteria</taxon>
        <taxon>Pseudomonadati</taxon>
        <taxon>Bacteroidota</taxon>
        <taxon>Chitinophagia</taxon>
        <taxon>Chitinophagales</taxon>
        <taxon>Chitinophagaceae</taxon>
        <taxon>Puia</taxon>
    </lineage>
</organism>
<dbReference type="InterPro" id="IPR036388">
    <property type="entry name" value="WH-like_DNA-bd_sf"/>
</dbReference>
<evidence type="ECO:0000313" key="4">
    <source>
        <dbReference type="EMBL" id="GGB00413.1"/>
    </source>
</evidence>
<name>A0A8J2UD79_9BACT</name>
<evidence type="ECO:0000313" key="5">
    <source>
        <dbReference type="Proteomes" id="UP000607559"/>
    </source>
</evidence>
<dbReference type="SUPFAM" id="SSF88659">
    <property type="entry name" value="Sigma3 and sigma4 domains of RNA polymerase sigma factors"/>
    <property type="match status" value="1"/>
</dbReference>
<dbReference type="InterPro" id="IPR052704">
    <property type="entry name" value="ECF_Sigma-70_Domain"/>
</dbReference>
<evidence type="ECO:0000259" key="3">
    <source>
        <dbReference type="Pfam" id="PF08281"/>
    </source>
</evidence>